<protein>
    <submittedName>
        <fullName evidence="10">AI-2E family transporter</fullName>
    </submittedName>
</protein>
<evidence type="ECO:0000313" key="11">
    <source>
        <dbReference type="Proteomes" id="UP000430975"/>
    </source>
</evidence>
<keyword evidence="3" id="KW-0813">Transport</keyword>
<organism evidence="10 11">
    <name type="scientific">Fundicoccus ignavus</name>
    <dbReference type="NCBI Taxonomy" id="2664442"/>
    <lineage>
        <taxon>Bacteria</taxon>
        <taxon>Bacillati</taxon>
        <taxon>Bacillota</taxon>
        <taxon>Bacilli</taxon>
        <taxon>Lactobacillales</taxon>
        <taxon>Aerococcaceae</taxon>
        <taxon>Fundicoccus</taxon>
    </lineage>
</organism>
<proteinExistence type="inferred from homology"/>
<feature type="transmembrane region" description="Helical" evidence="8">
    <location>
        <begin position="238"/>
        <end position="257"/>
    </location>
</feature>
<keyword evidence="5 8" id="KW-0812">Transmembrane</keyword>
<dbReference type="GO" id="GO:0055085">
    <property type="term" value="P:transmembrane transport"/>
    <property type="evidence" value="ECO:0007669"/>
    <property type="project" value="TreeGrafter"/>
</dbReference>
<dbReference type="EMBL" id="WJQS01000023">
    <property type="protein sequence ID" value="MRI86533.1"/>
    <property type="molecule type" value="Genomic_DNA"/>
</dbReference>
<evidence type="ECO:0000256" key="4">
    <source>
        <dbReference type="ARBA" id="ARBA00022475"/>
    </source>
</evidence>
<keyword evidence="11" id="KW-1185">Reference proteome</keyword>
<dbReference type="Proteomes" id="UP000469870">
    <property type="component" value="Unassembled WGS sequence"/>
</dbReference>
<dbReference type="RefSeq" id="WP_153861705.1">
    <property type="nucleotide sequence ID" value="NZ_WJQR01000004.1"/>
</dbReference>
<feature type="transmembrane region" description="Helical" evidence="8">
    <location>
        <begin position="38"/>
        <end position="59"/>
    </location>
</feature>
<reference evidence="11 12" key="1">
    <citation type="submission" date="2019-11" db="EMBL/GenBank/DDBJ databases">
        <title>Characterisation of Fundicoccus ignavus gen. nov. sp. nov., a novel genus of the family Aerococcaceae isolated from bulk tank milk.</title>
        <authorList>
            <person name="Siebert A."/>
            <person name="Huptas C."/>
            <person name="Wenning M."/>
            <person name="Scherer S."/>
            <person name="Doll E.V."/>
        </authorList>
    </citation>
    <scope>NUCLEOTIDE SEQUENCE [LARGE SCALE GENOMIC DNA]</scope>
    <source>
        <strain evidence="9 12">DSM 109653</strain>
        <strain evidence="10 11">WS4759</strain>
    </source>
</reference>
<evidence type="ECO:0000256" key="1">
    <source>
        <dbReference type="ARBA" id="ARBA00004651"/>
    </source>
</evidence>
<feature type="transmembrane region" description="Helical" evidence="8">
    <location>
        <begin position="298"/>
        <end position="316"/>
    </location>
</feature>
<dbReference type="PANTHER" id="PTHR21716:SF53">
    <property type="entry name" value="PERMEASE PERM-RELATED"/>
    <property type="match status" value="1"/>
</dbReference>
<dbReference type="GO" id="GO:0005886">
    <property type="term" value="C:plasma membrane"/>
    <property type="evidence" value="ECO:0007669"/>
    <property type="project" value="UniProtKB-SubCell"/>
</dbReference>
<keyword evidence="6 8" id="KW-1133">Transmembrane helix</keyword>
<feature type="transmembrane region" description="Helical" evidence="8">
    <location>
        <begin position="328"/>
        <end position="358"/>
    </location>
</feature>
<evidence type="ECO:0000256" key="8">
    <source>
        <dbReference type="SAM" id="Phobius"/>
    </source>
</evidence>
<dbReference type="Pfam" id="PF01594">
    <property type="entry name" value="AI-2E_transport"/>
    <property type="match status" value="1"/>
</dbReference>
<evidence type="ECO:0000313" key="10">
    <source>
        <dbReference type="EMBL" id="MRI86533.1"/>
    </source>
</evidence>
<name>A0A6I2H1N8_9LACT</name>
<evidence type="ECO:0000313" key="12">
    <source>
        <dbReference type="Proteomes" id="UP000469870"/>
    </source>
</evidence>
<evidence type="ECO:0000256" key="6">
    <source>
        <dbReference type="ARBA" id="ARBA00022989"/>
    </source>
</evidence>
<dbReference type="PANTHER" id="PTHR21716">
    <property type="entry name" value="TRANSMEMBRANE PROTEIN"/>
    <property type="match status" value="1"/>
</dbReference>
<comment type="subcellular location">
    <subcellularLocation>
        <location evidence="1">Cell membrane</location>
        <topology evidence="1">Multi-pass membrane protein</topology>
    </subcellularLocation>
</comment>
<feature type="transmembrane region" description="Helical" evidence="8">
    <location>
        <begin position="169"/>
        <end position="193"/>
    </location>
</feature>
<keyword evidence="7 8" id="KW-0472">Membrane</keyword>
<feature type="transmembrane region" description="Helical" evidence="8">
    <location>
        <begin position="7"/>
        <end position="26"/>
    </location>
</feature>
<dbReference type="InterPro" id="IPR002549">
    <property type="entry name" value="AI-2E-like"/>
</dbReference>
<evidence type="ECO:0000256" key="2">
    <source>
        <dbReference type="ARBA" id="ARBA00009773"/>
    </source>
</evidence>
<sequence>MRKLDKLIIKYILFIAVVILVVFNYEQVFGYAQTMLKILSPIIIGVVMAYVLNILMVRFEKIWFPQSTSKWAIKSRRPISILFAILTIILVLLIVLGLVIPQVLGVLTTLIEAIPKAFNQIQEWFTNSEQRFPELAIILDRFELNWGQIVQDTVAFINGLTTRIVETTIATAGSIASVIINLVLSLIVSIYILSSKESLLLQGNRVLKAYLPERRYQRTRYVLSVLDESFSHFITGEVLEAFILGMMVAIGMWIFRFPYATMIGALTGVMALIPMLGAWISGVIGFVLITVQSPVQGFAFLLFIVIIQQLEGNIIYPKIVGDKIGLPGMWVLIAVTLGAGFAGIPGMLVSVPLASAIYKLLKLDVKHREEVQQLN</sequence>
<dbReference type="EMBL" id="WJQR01000004">
    <property type="protein sequence ID" value="MRI81303.1"/>
    <property type="molecule type" value="Genomic_DNA"/>
</dbReference>
<feature type="transmembrane region" description="Helical" evidence="8">
    <location>
        <begin position="263"/>
        <end position="291"/>
    </location>
</feature>
<evidence type="ECO:0000256" key="7">
    <source>
        <dbReference type="ARBA" id="ARBA00023136"/>
    </source>
</evidence>
<dbReference type="Proteomes" id="UP000430975">
    <property type="component" value="Unassembled WGS sequence"/>
</dbReference>
<evidence type="ECO:0000256" key="3">
    <source>
        <dbReference type="ARBA" id="ARBA00022448"/>
    </source>
</evidence>
<evidence type="ECO:0000256" key="5">
    <source>
        <dbReference type="ARBA" id="ARBA00022692"/>
    </source>
</evidence>
<comment type="similarity">
    <text evidence="2">Belongs to the autoinducer-2 exporter (AI-2E) (TC 2.A.86) family.</text>
</comment>
<feature type="transmembrane region" description="Helical" evidence="8">
    <location>
        <begin position="79"/>
        <end position="100"/>
    </location>
</feature>
<evidence type="ECO:0000313" key="9">
    <source>
        <dbReference type="EMBL" id="MRI81303.1"/>
    </source>
</evidence>
<gene>
    <name evidence="10" type="ORF">GIY09_11825</name>
    <name evidence="9" type="ORF">GIY11_04660</name>
</gene>
<dbReference type="AlphaFoldDB" id="A0A6I2H1N8"/>
<accession>A0A6I2H1N8</accession>
<comment type="caution">
    <text evidence="10">The sequence shown here is derived from an EMBL/GenBank/DDBJ whole genome shotgun (WGS) entry which is preliminary data.</text>
</comment>
<keyword evidence="4" id="KW-1003">Cell membrane</keyword>